<dbReference type="Proteomes" id="UP000233781">
    <property type="component" value="Unassembled WGS sequence"/>
</dbReference>
<dbReference type="AlphaFoldDB" id="A0A2N3YEQ3"/>
<reference evidence="1 2" key="1">
    <citation type="submission" date="2017-12" db="EMBL/GenBank/DDBJ databases">
        <title>Sequencing the genomes of 1000 Actinobacteria strains.</title>
        <authorList>
            <person name="Klenk H.-P."/>
        </authorList>
    </citation>
    <scope>NUCLEOTIDE SEQUENCE [LARGE SCALE GENOMIC DNA]</scope>
    <source>
        <strain evidence="1 2">DSM 12806</strain>
    </source>
</reference>
<comment type="caution">
    <text evidence="1">The sequence shown here is derived from an EMBL/GenBank/DDBJ whole genome shotgun (WGS) entry which is preliminary data.</text>
</comment>
<keyword evidence="1" id="KW-0647">Proteasome</keyword>
<organism evidence="1 2">
    <name type="scientific">Phycicoccus duodecadis</name>
    <dbReference type="NCBI Taxonomy" id="173053"/>
    <lineage>
        <taxon>Bacteria</taxon>
        <taxon>Bacillati</taxon>
        <taxon>Actinomycetota</taxon>
        <taxon>Actinomycetes</taxon>
        <taxon>Micrococcales</taxon>
        <taxon>Intrasporangiaceae</taxon>
        <taxon>Phycicoccus</taxon>
    </lineage>
</organism>
<dbReference type="OrthoDB" id="150941at2"/>
<proteinExistence type="predicted"/>
<name>A0A2N3YEQ3_9MICO</name>
<protein>
    <submittedName>
        <fullName evidence="1">Proteasome assembly chaperone (PAC2) family protein</fullName>
    </submittedName>
</protein>
<dbReference type="InterPro" id="IPR038389">
    <property type="entry name" value="PSMG2_sf"/>
</dbReference>
<dbReference type="InterPro" id="IPR019151">
    <property type="entry name" value="Proteasome_assmbl_chaperone_2"/>
</dbReference>
<gene>
    <name evidence="1" type="ORF">ATL31_0109</name>
</gene>
<sequence length="288" mass="31130">MIELEDIGALRDPVMIAAFEGWNDAGEAASAVVEHLAEIWGAEVVAALDPEDYYDFQVNRPRVVTEGGKRRISWRTTRVLVARDTSLGRDVVLVQGVEPSFRWRAFAIELMELAESVEVSTVVTLGSLMADVAHSRPIPVTATSDSEDTRHRHGLEMSGYEGPTGIVGVLSDAATQVGIPSISCWAAVPHYAGHSPSPKATAALVGRLEELLDGPIEHGDLDEDARAWERGINELAASDTEVAEYVESLEEAQDTAELPEASGDAIAKEFERYLRRRGTDDPGPTSAP</sequence>
<dbReference type="SUPFAM" id="SSF159659">
    <property type="entry name" value="Cgl1923-like"/>
    <property type="match status" value="1"/>
</dbReference>
<evidence type="ECO:0000313" key="2">
    <source>
        <dbReference type="Proteomes" id="UP000233781"/>
    </source>
</evidence>
<dbReference type="PIRSF" id="PIRSF028754">
    <property type="entry name" value="UCP028754"/>
    <property type="match status" value="1"/>
</dbReference>
<dbReference type="EMBL" id="PJNE01000001">
    <property type="protein sequence ID" value="PKW25321.1"/>
    <property type="molecule type" value="Genomic_DNA"/>
</dbReference>
<dbReference type="PANTHER" id="PTHR35610">
    <property type="entry name" value="3-ISOPROPYLMALATE DEHYDRATASE-RELATED"/>
    <property type="match status" value="1"/>
</dbReference>
<keyword evidence="2" id="KW-1185">Reference proteome</keyword>
<dbReference type="Pfam" id="PF09754">
    <property type="entry name" value="PAC2"/>
    <property type="match status" value="1"/>
</dbReference>
<evidence type="ECO:0000313" key="1">
    <source>
        <dbReference type="EMBL" id="PKW25321.1"/>
    </source>
</evidence>
<dbReference type="RefSeq" id="WP_101394053.1">
    <property type="nucleotide sequence ID" value="NZ_PJNE01000001.1"/>
</dbReference>
<accession>A0A2N3YEQ3</accession>
<dbReference type="InterPro" id="IPR008492">
    <property type="entry name" value="Rv2714-like"/>
</dbReference>
<dbReference type="GO" id="GO:0000502">
    <property type="term" value="C:proteasome complex"/>
    <property type="evidence" value="ECO:0007669"/>
    <property type="project" value="UniProtKB-KW"/>
</dbReference>
<dbReference type="Gene3D" id="3.40.50.10900">
    <property type="entry name" value="PAC-like subunit"/>
    <property type="match status" value="1"/>
</dbReference>